<dbReference type="InterPro" id="IPR029058">
    <property type="entry name" value="AB_hydrolase_fold"/>
</dbReference>
<accession>A0A699GFA1</accession>
<dbReference type="SUPFAM" id="SSF53474">
    <property type="entry name" value="alpha/beta-Hydrolases"/>
    <property type="match status" value="2"/>
</dbReference>
<feature type="compositionally biased region" description="Gly residues" evidence="1">
    <location>
        <begin position="80"/>
        <end position="91"/>
    </location>
</feature>
<organism evidence="2">
    <name type="scientific">Tanacetum cinerariifolium</name>
    <name type="common">Dalmatian daisy</name>
    <name type="synonym">Chrysanthemum cinerariifolium</name>
    <dbReference type="NCBI Taxonomy" id="118510"/>
    <lineage>
        <taxon>Eukaryota</taxon>
        <taxon>Viridiplantae</taxon>
        <taxon>Streptophyta</taxon>
        <taxon>Embryophyta</taxon>
        <taxon>Tracheophyta</taxon>
        <taxon>Spermatophyta</taxon>
        <taxon>Magnoliopsida</taxon>
        <taxon>eudicotyledons</taxon>
        <taxon>Gunneridae</taxon>
        <taxon>Pentapetalae</taxon>
        <taxon>asterids</taxon>
        <taxon>campanulids</taxon>
        <taxon>Asterales</taxon>
        <taxon>Asteraceae</taxon>
        <taxon>Asteroideae</taxon>
        <taxon>Anthemideae</taxon>
        <taxon>Anthemidinae</taxon>
        <taxon>Tanacetum</taxon>
    </lineage>
</organism>
<feature type="region of interest" description="Disordered" evidence="1">
    <location>
        <begin position="1"/>
        <end position="146"/>
    </location>
</feature>
<evidence type="ECO:0000256" key="1">
    <source>
        <dbReference type="SAM" id="MobiDB-lite"/>
    </source>
</evidence>
<feature type="region of interest" description="Disordered" evidence="1">
    <location>
        <begin position="2319"/>
        <end position="2347"/>
    </location>
</feature>
<proteinExistence type="predicted"/>
<feature type="region of interest" description="Disordered" evidence="1">
    <location>
        <begin position="182"/>
        <end position="212"/>
    </location>
</feature>
<dbReference type="SUPFAM" id="SSF51735">
    <property type="entry name" value="NAD(P)-binding Rossmann-fold domains"/>
    <property type="match status" value="1"/>
</dbReference>
<feature type="compositionally biased region" description="Low complexity" evidence="1">
    <location>
        <begin position="38"/>
        <end position="47"/>
    </location>
</feature>
<feature type="compositionally biased region" description="Basic residues" evidence="1">
    <location>
        <begin position="199"/>
        <end position="212"/>
    </location>
</feature>
<evidence type="ECO:0000313" key="2">
    <source>
        <dbReference type="EMBL" id="GEU28544.1"/>
    </source>
</evidence>
<dbReference type="EMBL" id="BKCJ010000008">
    <property type="protein sequence ID" value="GEU28544.1"/>
    <property type="molecule type" value="Genomic_DNA"/>
</dbReference>
<gene>
    <name evidence="2" type="ORF">Tci_000522</name>
</gene>
<feature type="compositionally biased region" description="Basic and acidic residues" evidence="1">
    <location>
        <begin position="67"/>
        <end position="78"/>
    </location>
</feature>
<protein>
    <submittedName>
        <fullName evidence="2">Uncharacterized protein</fullName>
    </submittedName>
</protein>
<feature type="compositionally biased region" description="Basic residues" evidence="1">
    <location>
        <begin position="95"/>
        <end position="109"/>
    </location>
</feature>
<dbReference type="Gene3D" id="3.40.50.1820">
    <property type="entry name" value="alpha/beta hydrolase"/>
    <property type="match status" value="1"/>
</dbReference>
<name>A0A699GFA1_TANCI</name>
<dbReference type="InterPro" id="IPR036291">
    <property type="entry name" value="NAD(P)-bd_dom_sf"/>
</dbReference>
<sequence>MAGTAHCGPGVPALRHGRPVSVLPPPGCRHGDRHRFVPRGGAAAGGAPRRRLLPVGAAGRSGRSLYRRHDGRADDRRRQGPGGAGLSGAAGRGARSMHRLRRRRVRHRFPVSAGTAGGRGRRQRRPAGARPPLPLANPRSPGCAPGASLTPIRSVIHASTTSTGNGPGPSSGQCTHGWRQHRHRQCPRPPAPRPGLPGVRHRPRGPGQHCRRRQLSFCPDRPVAARRHRAGAHGVSIRPAPGQQLQILDELLRHRVALDTCIFSTSIAGVRARAGNSGYALSKATLNMLGKLYALENPQVFFSVLGMCNVDTHLSRTIATLPLEGPFPEIVQLRERAHAISGYVPPVKPTITPIEVPPESRLGALLPNAYFHDAYELERASDDGSVLEMYLDGLTRTPGWVHMLMDLRNRVVALVGLKDLGGLAAFDKAKPASAYREGDRLGIFSILHLSDDELILGDSDRHLDVRVSVCKLTRLEQPRIAVSTVRQADVAAHAEFFAAIEQLHLALVGVAHLGIEDFAACILVRIFLQVFKNHHANQRLILARALALDACGILVLGRRQNQLFDTALQNAVLLGNPDQRLGRGARVVIGLPQTFCYRVGHRVHPAPAAGAPGSARGRRARHSFWLVRHHRHQPDDAQPGQRPVSFFRPRVHRLGPFAAHGFALVVIVGRAVLAAAAACRGGRLCSVLAFRGRCPHAQYGPRHLSAFRNALGTGPVGQAGHRRLAARGTVLRSRPGRCVAPVSAVGHQPAVARVADGLDVFQHVALDLADAFHRRERHAGAAPAARRTGGARLRTAGAGIACNAAPCGPDSRASTAPGELKMARMASAAPARGPLAGPRLGMPVLAIGGEKSFGATMAAVMRNAASNATEAVVPGAGHWPMEERPDLTTQLVASEVFWLTTSAKYIRLKLQAHGQAHHAVVTAHVARIAGDAVVVVVRPVQQVFHVQRKAQAVGDAVRDRCIGRLDRIDDQIQRTHRRGQGAVIEGVDKLAAPVVGQARRQRAALVQTDDVVRVFRQSRKRHFLAAIDQVAFQVRVVRFHAEAAQPARQEVEELAVAEFHAFQLALVDVARTVHAVLLAVDGFQFQRADDVVLELVLEHGGGEAAGRCEIPFQRHVGVLAGHRFQIRIAAAAAVDAQAVRRGAQRDAGIEVAESRTLDRLAGIEAGDQLVRQRRLDGDVGQHIGIGHAAVDGHRHAVDIAEAVHVQLGLDHAHAERAFHRHLAGVEAEAGLAVEGGRVFAVGVERIRIGIGAAVAAIQLAPGVEVGVLVLLADHQPAVHAVVVGQRHRRTGETRQRRDRWQAGRRRQEVQAFVLVRGFTLGKPHAARHFAEEVFFAHAPGHIATPVVRAAARARPVVDEGAQRVVIGVQHVVAGIVVVRAAIAVGAGRNRGRMGRHFHDRHFLFPLAVGTHEFARDLDRRRDVPPPADGALVGFRIVLRRLVRAQRQRRAGGRDGVDLPGAGEQRVLAAGVPAQAADHELAFHVVVDAGGPAFRVQLHRVRRPPLERPVAGVAGALAARVGVAQVERPGDGGVAGDGVRWRRVPRHFVVVAAQLVRQADQGANIAERRLPAVRHHGRHLRIARIRLVAVFHARGQVAREAGKVERPRRAHVDHAGGAALHHFRALRLVDVDAREHGGRDVGQVQVAVVGRVDFAAVEQRGETGQTANDHAARFAAFAADLHAGHAAENFRHVLVGEFTGFLGNDGIDHFVRVLLDGLGALRRAAYAGHGHGGDGGGGIFGYGLGILIVLGPDRSAAEDAGGRQDGDRQFDLHAWGCCVTPGCGTTGAILVIGQESNQSNFCAVRYRNYYVGKGICPVTRASTGYGGACSGHAGRMRARRRGRAAATRCRACRIQCRNETVPARRRCLPGSDLQLFDVERGLAEGLLVEFPGQFHHRVVIDGNAGGKALGVDFHGDLAAGVRELVILAALVAGDPPLEPGVLVVLAVGQQFLGRGHGNRGRPRVAGRRGLGRRAAVAARLGDSEGGTGQQRGEAGDVDETFHGVVLGLVGVHALHRADMNRILMCGRQRQRDAKATAVEAGAESQAAAVQRGNARHDRQAQAAALLGGGSAQHAIKPFGQALQAGGGHAGAVVAHRDADVLARRHGSEHDAAAVRAIAQRVVEHVAQRDLQHLRMGQHGGARAGRALGADLGIAMAIDGGAAKRIALDVDIEGDVDVDVDGDMAPRGRRAVRLQQLLEQGRQRHRLHGQLFARDGVEPGQREQAVHQRRHAADVVAQFLERRRQFGGPMLALQQLHVHMQSRQRRAQLVRGVGRKTLFRLQRGVEPAQHAVKRLHDGQQFARLAVQRHLREVLRGLGGNGRGGAAQRLQHAADQQPAHQRQQYQEARHGQPQMLGQLFQDVEPFLVLLAHLHFEAAVVVAHHEHAPAAPVNARVGKAMVVVDLRDKRLRRPRSFQSVVAAISI</sequence>
<comment type="caution">
    <text evidence="2">The sequence shown here is derived from an EMBL/GenBank/DDBJ whole genome shotgun (WGS) entry which is preliminary data.</text>
</comment>
<dbReference type="Pfam" id="PF11066">
    <property type="entry name" value="DUF2867"/>
    <property type="match status" value="1"/>
</dbReference>
<reference evidence="2" key="1">
    <citation type="journal article" date="2019" name="Sci. Rep.">
        <title>Draft genome of Tanacetum cinerariifolium, the natural source of mosquito coil.</title>
        <authorList>
            <person name="Yamashiro T."/>
            <person name="Shiraishi A."/>
            <person name="Satake H."/>
            <person name="Nakayama K."/>
        </authorList>
    </citation>
    <scope>NUCLEOTIDE SEQUENCE</scope>
</reference>
<dbReference type="InterPro" id="IPR021295">
    <property type="entry name" value="DUF2867"/>
</dbReference>